<comment type="caution">
    <text evidence="1">The sequence shown here is derived from an EMBL/GenBank/DDBJ whole genome shotgun (WGS) entry which is preliminary data.</text>
</comment>
<organism evidence="1 2">
    <name type="scientific">Oleomonas cavernae</name>
    <dbReference type="NCBI Taxonomy" id="2320859"/>
    <lineage>
        <taxon>Bacteria</taxon>
        <taxon>Pseudomonadati</taxon>
        <taxon>Pseudomonadota</taxon>
        <taxon>Alphaproteobacteria</taxon>
        <taxon>Acetobacterales</taxon>
        <taxon>Acetobacteraceae</taxon>
        <taxon>Oleomonas</taxon>
    </lineage>
</organism>
<dbReference type="RefSeq" id="WP_119778944.1">
    <property type="nucleotide sequence ID" value="NZ_QYUK01000011.1"/>
</dbReference>
<dbReference type="InterPro" id="IPR053855">
    <property type="entry name" value="DUF6931"/>
</dbReference>
<name>A0A418WE64_9PROT</name>
<dbReference type="Proteomes" id="UP000284605">
    <property type="component" value="Unassembled WGS sequence"/>
</dbReference>
<dbReference type="AlphaFoldDB" id="A0A418WE64"/>
<dbReference type="Pfam" id="PF22011">
    <property type="entry name" value="DUF6931"/>
    <property type="match status" value="1"/>
</dbReference>
<dbReference type="EMBL" id="QYUK01000011">
    <property type="protein sequence ID" value="RJF88308.1"/>
    <property type="molecule type" value="Genomic_DNA"/>
</dbReference>
<evidence type="ECO:0000313" key="2">
    <source>
        <dbReference type="Proteomes" id="UP000284605"/>
    </source>
</evidence>
<protein>
    <submittedName>
        <fullName evidence="1">Uncharacterized protein</fullName>
    </submittedName>
</protein>
<reference evidence="1 2" key="1">
    <citation type="submission" date="2018-09" db="EMBL/GenBank/DDBJ databases">
        <authorList>
            <person name="Zhu H."/>
        </authorList>
    </citation>
    <scope>NUCLEOTIDE SEQUENCE [LARGE SCALE GENOMIC DNA]</scope>
    <source>
        <strain evidence="1 2">K1W22B-8</strain>
    </source>
</reference>
<gene>
    <name evidence="1" type="ORF">D3874_15875</name>
</gene>
<accession>A0A418WE64</accession>
<dbReference type="OrthoDB" id="5572566at2"/>
<evidence type="ECO:0000313" key="1">
    <source>
        <dbReference type="EMBL" id="RJF88308.1"/>
    </source>
</evidence>
<proteinExistence type="predicted"/>
<keyword evidence="2" id="KW-1185">Reference proteome</keyword>
<sequence length="195" mass="20668">MTAATLAKIATLRSGDIARRYQPSERVIKALQAAPTADGAVRALLDGDSPEATIELLAHALPKREALWWAATCVRERLPDPAPKGEVQMLDAAEEWVRKPTDEARRATYALATANGMDSPAGVVAAGVFFAGDSLAPAGQQAVPPPGHLVGVMVSNALRLSAVRREPEQARQWLARFVEIGVDIASGGSGRKREA</sequence>